<dbReference type="RefSeq" id="WP_395418564.1">
    <property type="nucleotide sequence ID" value="NZ_JBIPKE010000019.1"/>
</dbReference>
<evidence type="ECO:0000313" key="2">
    <source>
        <dbReference type="Proteomes" id="UP001610063"/>
    </source>
</evidence>
<dbReference type="EMBL" id="JBIPKE010000019">
    <property type="protein sequence ID" value="MFH6985099.1"/>
    <property type="molecule type" value="Genomic_DNA"/>
</dbReference>
<sequence>MKVPLFFEDYSKSLEVPFSQSPSDIPTSVQIGNDHIEFNYPIEESSLIDFSVDSLIMKIGKASGKVYEVRVTPSAMNSLTSALDKFDTRDIKTDKSDNRFKSNLKFSKRIVKDIAQFLKNPKKD</sequence>
<organism evidence="1 2">
    <name type="scientific">Marinoscillum luteum</name>
    <dbReference type="NCBI Taxonomy" id="861051"/>
    <lineage>
        <taxon>Bacteria</taxon>
        <taxon>Pseudomonadati</taxon>
        <taxon>Bacteroidota</taxon>
        <taxon>Cytophagia</taxon>
        <taxon>Cytophagales</taxon>
        <taxon>Reichenbachiellaceae</taxon>
        <taxon>Marinoscillum</taxon>
    </lineage>
</organism>
<comment type="caution">
    <text evidence="1">The sequence shown here is derived from an EMBL/GenBank/DDBJ whole genome shotgun (WGS) entry which is preliminary data.</text>
</comment>
<dbReference type="Proteomes" id="UP001610063">
    <property type="component" value="Unassembled WGS sequence"/>
</dbReference>
<accession>A0ABW7NF51</accession>
<protein>
    <submittedName>
        <fullName evidence="1">Uncharacterized protein</fullName>
    </submittedName>
</protein>
<gene>
    <name evidence="1" type="ORF">ACHKAR_16715</name>
</gene>
<reference evidence="1 2" key="1">
    <citation type="journal article" date="2013" name="Int. J. Syst. Evol. Microbiol.">
        <title>Marinoscillum luteum sp. nov., isolated from marine sediment.</title>
        <authorList>
            <person name="Cha I.T."/>
            <person name="Park S.J."/>
            <person name="Kim S.J."/>
            <person name="Kim J.G."/>
            <person name="Jung M.Y."/>
            <person name="Shin K.S."/>
            <person name="Kwon K.K."/>
            <person name="Yang S.H."/>
            <person name="Seo Y.S."/>
            <person name="Rhee S.K."/>
        </authorList>
    </citation>
    <scope>NUCLEOTIDE SEQUENCE [LARGE SCALE GENOMIC DNA]</scope>
    <source>
        <strain evidence="1 2">KCTC 23939</strain>
    </source>
</reference>
<proteinExistence type="predicted"/>
<name>A0ABW7NF51_9BACT</name>
<keyword evidence="2" id="KW-1185">Reference proteome</keyword>
<evidence type="ECO:0000313" key="1">
    <source>
        <dbReference type="EMBL" id="MFH6985099.1"/>
    </source>
</evidence>